<reference evidence="2 3" key="1">
    <citation type="submission" date="2019-10" db="EMBL/GenBank/DDBJ databases">
        <title>Nocardioides novel species isolated from the excrement of Marmot.</title>
        <authorList>
            <person name="Zhang G."/>
        </authorList>
    </citation>
    <scope>NUCLEOTIDE SEQUENCE [LARGE SCALE GENOMIC DNA]</scope>
    <source>
        <strain evidence="3">zg-579</strain>
    </source>
</reference>
<evidence type="ECO:0000259" key="1">
    <source>
        <dbReference type="Pfam" id="PF04577"/>
    </source>
</evidence>
<dbReference type="RefSeq" id="WP_154615077.1">
    <property type="nucleotide sequence ID" value="NZ_CP053660.1"/>
</dbReference>
<accession>A0A6I3JBU0</accession>
<organism evidence="2 3">
    <name type="scientific">Nocardioides marmotae</name>
    <dbReference type="NCBI Taxonomy" id="2663857"/>
    <lineage>
        <taxon>Bacteria</taxon>
        <taxon>Bacillati</taxon>
        <taxon>Actinomycetota</taxon>
        <taxon>Actinomycetes</taxon>
        <taxon>Propionibacteriales</taxon>
        <taxon>Nocardioidaceae</taxon>
        <taxon>Nocardioides</taxon>
    </lineage>
</organism>
<dbReference type="EMBL" id="WLCI01000011">
    <property type="protein sequence ID" value="MTB95580.1"/>
    <property type="molecule type" value="Genomic_DNA"/>
</dbReference>
<feature type="domain" description="Glycosyltransferase 61 catalytic" evidence="1">
    <location>
        <begin position="287"/>
        <end position="465"/>
    </location>
</feature>
<dbReference type="GO" id="GO:0016757">
    <property type="term" value="F:glycosyltransferase activity"/>
    <property type="evidence" value="ECO:0007669"/>
    <property type="project" value="InterPro"/>
</dbReference>
<dbReference type="Proteomes" id="UP000433406">
    <property type="component" value="Unassembled WGS sequence"/>
</dbReference>
<comment type="caution">
    <text evidence="2">The sequence shown here is derived from an EMBL/GenBank/DDBJ whole genome shotgun (WGS) entry which is preliminary data.</text>
</comment>
<evidence type="ECO:0000313" key="3">
    <source>
        <dbReference type="Proteomes" id="UP000433406"/>
    </source>
</evidence>
<protein>
    <submittedName>
        <fullName evidence="2">DUF563 domain-containing protein</fullName>
    </submittedName>
</protein>
<gene>
    <name evidence="2" type="ORF">GGQ22_10830</name>
</gene>
<evidence type="ECO:0000313" key="2">
    <source>
        <dbReference type="EMBL" id="MTB95580.1"/>
    </source>
</evidence>
<sequence>MRWRRGPRGEAPARTATTDLPPIDLPPIDLPPRADRGALVVVLAPTRARAAEALDGTAWATAGRRVLTARGLDRLHARISRLPRVDLVLDLRSSWGPGQLARWRRLFGHVGPGGSWVAVRTAAVAGRRERLAERHAVAAGPVRLVQRHQRLLKIRDAEAVELLGTREPALSVTVLGRLPGGVLDRRGAGVHHHGGPVAPLADDLPYPPAQIRHYRGPVHVAAGRAYVVHGRSLLPESFRWHLSDHPVNRSLVDVDSWFASQRRSADPHPPTLPGRYFHLDYTNPGHYGHLMTEGFSRLWGWPVAKAADPSLKLLLALHRRRDVPASRRPESVLLPALGIAPDDVVWLRGPVTVTSLVGTTPLWHNAAPFHAHPAVRETWERLRDGLLALPDAAPLGSTHLFVTRRAGNRPVRNLAEVEELAARAGYTVVDPGVMSIPEQAATFAAARVVAGFGGTGMFNLVFARHLEAIVVLSHSSYAAARNEELLAALHGAEAHFFWSPPDLAEGADPTSYRAFQAPWRFDTERHGEALRRVLRDLVH</sequence>
<dbReference type="AlphaFoldDB" id="A0A6I3JBU0"/>
<dbReference type="Pfam" id="PF04577">
    <property type="entry name" value="Glyco_transf_61"/>
    <property type="match status" value="1"/>
</dbReference>
<keyword evidence="3" id="KW-1185">Reference proteome</keyword>
<name>A0A6I3JBU0_9ACTN</name>
<dbReference type="InterPro" id="IPR049625">
    <property type="entry name" value="Glyco_transf_61_cat"/>
</dbReference>
<proteinExistence type="predicted"/>